<dbReference type="Pfam" id="PF00147">
    <property type="entry name" value="Fibrinogen_C"/>
    <property type="match status" value="1"/>
</dbReference>
<dbReference type="GO" id="GO:0005615">
    <property type="term" value="C:extracellular space"/>
    <property type="evidence" value="ECO:0007669"/>
    <property type="project" value="TreeGrafter"/>
</dbReference>
<dbReference type="Gene3D" id="3.90.215.10">
    <property type="entry name" value="Gamma Fibrinogen, chain A, domain 1"/>
    <property type="match status" value="1"/>
</dbReference>
<dbReference type="InterPro" id="IPR036056">
    <property type="entry name" value="Fibrinogen-like_C"/>
</dbReference>
<feature type="domain" description="Fibrinogen C-terminal" evidence="3">
    <location>
        <begin position="72"/>
        <end position="306"/>
    </location>
</feature>
<evidence type="ECO:0000256" key="1">
    <source>
        <dbReference type="ARBA" id="ARBA00023157"/>
    </source>
</evidence>
<evidence type="ECO:0000256" key="2">
    <source>
        <dbReference type="SAM" id="MobiDB-lite"/>
    </source>
</evidence>
<dbReference type="SMART" id="SM00186">
    <property type="entry name" value="FBG"/>
    <property type="match status" value="1"/>
</dbReference>
<reference evidence="4 5" key="1">
    <citation type="submission" date="2021-07" db="EMBL/GenBank/DDBJ databases">
        <authorList>
            <person name="Imarazene B."/>
            <person name="Zahm M."/>
            <person name="Klopp C."/>
            <person name="Cabau C."/>
            <person name="Beille S."/>
            <person name="Jouanno E."/>
            <person name="Castinel A."/>
            <person name="Lluch J."/>
            <person name="Gil L."/>
            <person name="Kuchtly C."/>
            <person name="Lopez Roques C."/>
            <person name="Donnadieu C."/>
            <person name="Parrinello H."/>
            <person name="Journot L."/>
            <person name="Du K."/>
            <person name="Schartl M."/>
            <person name="Retaux S."/>
            <person name="Guiguen Y."/>
        </authorList>
    </citation>
    <scope>NUCLEOTIDE SEQUENCE [LARGE SCALE GENOMIC DNA]</scope>
    <source>
        <strain evidence="4">Pach_M1</strain>
        <tissue evidence="4">Testis</tissue>
    </source>
</reference>
<dbReference type="InterPro" id="IPR050373">
    <property type="entry name" value="Fibrinogen_C-term_domain"/>
</dbReference>
<dbReference type="SUPFAM" id="SSF56496">
    <property type="entry name" value="Fibrinogen C-terminal domain-like"/>
    <property type="match status" value="1"/>
</dbReference>
<accession>A0A8T2MIH4</accession>
<sequence length="306" mass="34280">MDYDFFHDAKKISDNKQSHPNSEAQDLDMMMNAVRMSGRVGLILLSVCVITSLSKEKEQKEKQLSGRPRQGGKRADANADCTQIKAAKPDAKSGIYVIRPFKGSFKVYCEMREDGGWTVFQRRTGGEVSFERGWKEYKHGFGAQDKDHWLGLSKLWALTKAAKKNSTLRVDLWDFEGGSAFAQYQNFRIGGEKTAFKLQVGKYSGTAGDAFRGVYDDIDQNGYGFSTSDRDNDGCSPCIFGDIATDSCNFKKGGGWWFSKCGSADLNGYWNPGKKNRFMASGLHWLTWRGPVPYSAKATRMMVKTM</sequence>
<proteinExistence type="predicted"/>
<evidence type="ECO:0000259" key="3">
    <source>
        <dbReference type="PROSITE" id="PS51406"/>
    </source>
</evidence>
<feature type="region of interest" description="Disordered" evidence="2">
    <location>
        <begin position="58"/>
        <end position="79"/>
    </location>
</feature>
<dbReference type="Proteomes" id="UP000752171">
    <property type="component" value="Unassembled WGS sequence"/>
</dbReference>
<dbReference type="EMBL" id="JAICCE010000002">
    <property type="protein sequence ID" value="KAG9280601.1"/>
    <property type="molecule type" value="Genomic_DNA"/>
</dbReference>
<dbReference type="PROSITE" id="PS00514">
    <property type="entry name" value="FIBRINOGEN_C_1"/>
    <property type="match status" value="1"/>
</dbReference>
<dbReference type="CDD" id="cd00087">
    <property type="entry name" value="FReD"/>
    <property type="match status" value="1"/>
</dbReference>
<dbReference type="GO" id="GO:0050776">
    <property type="term" value="P:regulation of immune response"/>
    <property type="evidence" value="ECO:0007669"/>
    <property type="project" value="TreeGrafter"/>
</dbReference>
<keyword evidence="1" id="KW-1015">Disulfide bond</keyword>
<dbReference type="GO" id="GO:0050868">
    <property type="term" value="P:negative regulation of T cell activation"/>
    <property type="evidence" value="ECO:0007669"/>
    <property type="project" value="TreeGrafter"/>
</dbReference>
<name>A0A8T2MIH4_ASTMX</name>
<evidence type="ECO:0000313" key="5">
    <source>
        <dbReference type="Proteomes" id="UP000752171"/>
    </source>
</evidence>
<dbReference type="OrthoDB" id="7725475at2759"/>
<dbReference type="PANTHER" id="PTHR19143:SF263">
    <property type="entry name" value="FIBRINOGEN-LIKE PROTEIN 1"/>
    <property type="match status" value="1"/>
</dbReference>
<dbReference type="InterPro" id="IPR014716">
    <property type="entry name" value="Fibrinogen_a/b/g_C_1"/>
</dbReference>
<dbReference type="PROSITE" id="PS51406">
    <property type="entry name" value="FIBRINOGEN_C_2"/>
    <property type="match status" value="1"/>
</dbReference>
<dbReference type="NCBIfam" id="NF040941">
    <property type="entry name" value="GGGWT_bact"/>
    <property type="match status" value="1"/>
</dbReference>
<dbReference type="Gene3D" id="4.10.530.10">
    <property type="entry name" value="Gamma-fibrinogen Carboxyl Terminal Fragment, domain 2"/>
    <property type="match status" value="1"/>
</dbReference>
<protein>
    <submittedName>
        <fullName evidence="4">Fibrinogen-like protein 1</fullName>
    </submittedName>
</protein>
<dbReference type="InterPro" id="IPR020837">
    <property type="entry name" value="Fibrinogen_CS"/>
</dbReference>
<organism evidence="4 5">
    <name type="scientific">Astyanax mexicanus</name>
    <name type="common">Blind cave fish</name>
    <name type="synonym">Astyanax fasciatus mexicanus</name>
    <dbReference type="NCBI Taxonomy" id="7994"/>
    <lineage>
        <taxon>Eukaryota</taxon>
        <taxon>Metazoa</taxon>
        <taxon>Chordata</taxon>
        <taxon>Craniata</taxon>
        <taxon>Vertebrata</taxon>
        <taxon>Euteleostomi</taxon>
        <taxon>Actinopterygii</taxon>
        <taxon>Neopterygii</taxon>
        <taxon>Teleostei</taxon>
        <taxon>Ostariophysi</taxon>
        <taxon>Characiformes</taxon>
        <taxon>Characoidei</taxon>
        <taxon>Acestrorhamphidae</taxon>
        <taxon>Acestrorhamphinae</taxon>
        <taxon>Astyanax</taxon>
    </lineage>
</organism>
<dbReference type="AlphaFoldDB" id="A0A8T2MIH4"/>
<dbReference type="InterPro" id="IPR002181">
    <property type="entry name" value="Fibrinogen_a/b/g_C_dom"/>
</dbReference>
<comment type="caution">
    <text evidence="4">The sequence shown here is derived from an EMBL/GenBank/DDBJ whole genome shotgun (WGS) entry which is preliminary data.</text>
</comment>
<dbReference type="PANTHER" id="PTHR19143">
    <property type="entry name" value="FIBRINOGEN/TENASCIN/ANGIOPOEITIN"/>
    <property type="match status" value="1"/>
</dbReference>
<gene>
    <name evidence="4" type="primary">FGL1</name>
    <name evidence="4" type="ORF">AMEX_G3333</name>
</gene>
<evidence type="ECO:0000313" key="4">
    <source>
        <dbReference type="EMBL" id="KAG9280601.1"/>
    </source>
</evidence>